<evidence type="ECO:0000313" key="1">
    <source>
        <dbReference type="EMBL" id="KAJ7192298.1"/>
    </source>
</evidence>
<keyword evidence="2" id="KW-1185">Reference proteome</keyword>
<dbReference type="EMBL" id="JARJCW010000122">
    <property type="protein sequence ID" value="KAJ7192298.1"/>
    <property type="molecule type" value="Genomic_DNA"/>
</dbReference>
<accession>A0AAD6UQ32</accession>
<name>A0AAD6UQ32_9AGAR</name>
<reference evidence="1" key="1">
    <citation type="submission" date="2023-03" db="EMBL/GenBank/DDBJ databases">
        <title>Massive genome expansion in bonnet fungi (Mycena s.s.) driven by repeated elements and novel gene families across ecological guilds.</title>
        <authorList>
            <consortium name="Lawrence Berkeley National Laboratory"/>
            <person name="Harder C.B."/>
            <person name="Miyauchi S."/>
            <person name="Viragh M."/>
            <person name="Kuo A."/>
            <person name="Thoen E."/>
            <person name="Andreopoulos B."/>
            <person name="Lu D."/>
            <person name="Skrede I."/>
            <person name="Drula E."/>
            <person name="Henrissat B."/>
            <person name="Morin E."/>
            <person name="Kohler A."/>
            <person name="Barry K."/>
            <person name="LaButti K."/>
            <person name="Morin E."/>
            <person name="Salamov A."/>
            <person name="Lipzen A."/>
            <person name="Mereny Z."/>
            <person name="Hegedus B."/>
            <person name="Baldrian P."/>
            <person name="Stursova M."/>
            <person name="Weitz H."/>
            <person name="Taylor A."/>
            <person name="Grigoriev I.V."/>
            <person name="Nagy L.G."/>
            <person name="Martin F."/>
            <person name="Kauserud H."/>
        </authorList>
    </citation>
    <scope>NUCLEOTIDE SEQUENCE</scope>
    <source>
        <strain evidence="1">9144</strain>
    </source>
</reference>
<gene>
    <name evidence="1" type="ORF">GGX14DRAFT_406554</name>
</gene>
<protein>
    <submittedName>
        <fullName evidence="1">Uncharacterized protein</fullName>
    </submittedName>
</protein>
<sequence>MSAGETGNTADPGYCLQVFGMITVGLLLWNLKLEVYFTIVPVHYENACPKKEISVMQHVFHSRTMATQNNLNEKQLASAARKFPWEKEKFQAPPYFTLSRTKIRRFDLILLYIPERKNQIFAPYFTLFRTEFIGSDRGPATYFEELNTLERYVKTLRKSDAERNVAELEPTADELDIDLLSDKPLMVTPLTEISGAGGSNAGQKRKAIKILEELEDIIF</sequence>
<comment type="caution">
    <text evidence="1">The sequence shown here is derived from an EMBL/GenBank/DDBJ whole genome shotgun (WGS) entry which is preliminary data.</text>
</comment>
<proteinExistence type="predicted"/>
<dbReference type="Proteomes" id="UP001219525">
    <property type="component" value="Unassembled WGS sequence"/>
</dbReference>
<evidence type="ECO:0000313" key="2">
    <source>
        <dbReference type="Proteomes" id="UP001219525"/>
    </source>
</evidence>
<organism evidence="1 2">
    <name type="scientific">Mycena pura</name>
    <dbReference type="NCBI Taxonomy" id="153505"/>
    <lineage>
        <taxon>Eukaryota</taxon>
        <taxon>Fungi</taxon>
        <taxon>Dikarya</taxon>
        <taxon>Basidiomycota</taxon>
        <taxon>Agaricomycotina</taxon>
        <taxon>Agaricomycetes</taxon>
        <taxon>Agaricomycetidae</taxon>
        <taxon>Agaricales</taxon>
        <taxon>Marasmiineae</taxon>
        <taxon>Mycenaceae</taxon>
        <taxon>Mycena</taxon>
    </lineage>
</organism>
<dbReference type="AlphaFoldDB" id="A0AAD6UQ32"/>